<name>A0A9W6TAD9_CANBO</name>
<accession>A0A9W6TAD9</accession>
<dbReference type="AlphaFoldDB" id="A0A9W6TAD9"/>
<dbReference type="Proteomes" id="UP001165120">
    <property type="component" value="Unassembled WGS sequence"/>
</dbReference>
<comment type="caution">
    <text evidence="1">The sequence shown here is derived from an EMBL/GenBank/DDBJ whole genome shotgun (WGS) entry which is preliminary data.</text>
</comment>
<organism evidence="1 2">
    <name type="scientific">Candida boidinii</name>
    <name type="common">Yeast</name>
    <dbReference type="NCBI Taxonomy" id="5477"/>
    <lineage>
        <taxon>Eukaryota</taxon>
        <taxon>Fungi</taxon>
        <taxon>Dikarya</taxon>
        <taxon>Ascomycota</taxon>
        <taxon>Saccharomycotina</taxon>
        <taxon>Pichiomycetes</taxon>
        <taxon>Pichiales</taxon>
        <taxon>Pichiaceae</taxon>
        <taxon>Ogataea</taxon>
        <taxon>Ogataea/Candida clade</taxon>
    </lineage>
</organism>
<gene>
    <name evidence="1" type="ORF">Cboi02_000678600</name>
</gene>
<sequence length="133" mass="14838">MIRGKHRGLPYTVDRSIMLQGIDVEARDQIEALLAIRGSDNSGLLHEEAKMTQDLIKDLNEQIHDGNNGFANSNHPSSSASSTGGYIAKIFKYTKSLFSSMLIINVTSNRNNPKDNNLELQRELTQLAPRQNK</sequence>
<evidence type="ECO:0000313" key="2">
    <source>
        <dbReference type="Proteomes" id="UP001165120"/>
    </source>
</evidence>
<dbReference type="EMBL" id="BSXN01005248">
    <property type="protein sequence ID" value="GME82522.1"/>
    <property type="molecule type" value="Genomic_DNA"/>
</dbReference>
<keyword evidence="2" id="KW-1185">Reference proteome</keyword>
<evidence type="ECO:0000313" key="1">
    <source>
        <dbReference type="EMBL" id="GME82522.1"/>
    </source>
</evidence>
<protein>
    <submittedName>
        <fullName evidence="1">Unnamed protein product</fullName>
    </submittedName>
</protein>
<reference evidence="1" key="1">
    <citation type="submission" date="2023-04" db="EMBL/GenBank/DDBJ databases">
        <title>Candida boidinii NBRC 10035.</title>
        <authorList>
            <person name="Ichikawa N."/>
            <person name="Sato H."/>
            <person name="Tonouchi N."/>
        </authorList>
    </citation>
    <scope>NUCLEOTIDE SEQUENCE</scope>
    <source>
        <strain evidence="1">NBRC 10035</strain>
    </source>
</reference>
<proteinExistence type="predicted"/>